<dbReference type="PANTHER" id="PTHR46082:SF6">
    <property type="entry name" value="AAA+ ATPASE DOMAIN-CONTAINING PROTEIN-RELATED"/>
    <property type="match status" value="1"/>
</dbReference>
<gene>
    <name evidence="4" type="ORF">FEF34_06300</name>
</gene>
<dbReference type="Gene3D" id="1.25.40.10">
    <property type="entry name" value="Tetratricopeptide repeat domain"/>
    <property type="match status" value="1"/>
</dbReference>
<organism evidence="4 5">
    <name type="scientific">Streptomyces marianii</name>
    <dbReference type="NCBI Taxonomy" id="1817406"/>
    <lineage>
        <taxon>Bacteria</taxon>
        <taxon>Bacillati</taxon>
        <taxon>Actinomycetota</taxon>
        <taxon>Actinomycetes</taxon>
        <taxon>Kitasatosporales</taxon>
        <taxon>Streptomycetaceae</taxon>
        <taxon>Streptomyces</taxon>
    </lineage>
</organism>
<dbReference type="InterPro" id="IPR053137">
    <property type="entry name" value="NLR-like"/>
</dbReference>
<feature type="region of interest" description="Disordered" evidence="2">
    <location>
        <begin position="551"/>
        <end position="669"/>
    </location>
</feature>
<dbReference type="Pfam" id="PF13424">
    <property type="entry name" value="TPR_12"/>
    <property type="match status" value="1"/>
</dbReference>
<dbReference type="InterPro" id="IPR000719">
    <property type="entry name" value="Prot_kinase_dom"/>
</dbReference>
<evidence type="ECO:0000313" key="5">
    <source>
        <dbReference type="Proteomes" id="UP000305921"/>
    </source>
</evidence>
<reference evidence="4 5" key="1">
    <citation type="submission" date="2019-05" db="EMBL/GenBank/DDBJ databases">
        <title>Streptomyces marianii sp. nov., a novel marine actinomycete from southern coast of India.</title>
        <authorList>
            <person name="Iniyan A.M."/>
            <person name="Wink J."/>
            <person name="Ramprasad E."/>
            <person name="Ramana C.V."/>
            <person name="Bunk B."/>
            <person name="Sproer C."/>
            <person name="Joseph F.-J.R.S."/>
            <person name="Vincent S.G.P."/>
        </authorList>
    </citation>
    <scope>NUCLEOTIDE SEQUENCE [LARGE SCALE GENOMIC DNA]</scope>
    <source>
        <strain evidence="4 5">ICN19</strain>
    </source>
</reference>
<feature type="region of interest" description="Disordered" evidence="2">
    <location>
        <begin position="1359"/>
        <end position="1381"/>
    </location>
</feature>
<dbReference type="SUPFAM" id="SSF56112">
    <property type="entry name" value="Protein kinase-like (PK-like)"/>
    <property type="match status" value="1"/>
</dbReference>
<evidence type="ECO:0000256" key="1">
    <source>
        <dbReference type="ARBA" id="ARBA00008171"/>
    </source>
</evidence>
<accession>A0A5R9DYV2</accession>
<dbReference type="InterPro" id="IPR047738">
    <property type="entry name" value="SAV_2336-like_N"/>
</dbReference>
<dbReference type="Gene3D" id="3.40.50.300">
    <property type="entry name" value="P-loop containing nucleotide triphosphate hydrolases"/>
    <property type="match status" value="1"/>
</dbReference>
<dbReference type="Gene3D" id="1.10.510.10">
    <property type="entry name" value="Transferase(Phosphotransferase) domain 1"/>
    <property type="match status" value="1"/>
</dbReference>
<dbReference type="InterPro" id="IPR001245">
    <property type="entry name" value="Ser-Thr/Tyr_kinase_cat_dom"/>
</dbReference>
<evidence type="ECO:0000259" key="3">
    <source>
        <dbReference type="PROSITE" id="PS50011"/>
    </source>
</evidence>
<dbReference type="EMBL" id="VAWE01000001">
    <property type="protein sequence ID" value="TLQ42818.1"/>
    <property type="molecule type" value="Genomic_DNA"/>
</dbReference>
<sequence>MWRELRRVLGDSGIELAHEELLDAVWLAERLPPRASAALGAAAAGGAPQPPVAPPDDGATGVPGEAAPSAPSRGMSPAGPPGNGQAVSAGAGGGPRPGRPAGPPPGTGLHGAPYVRDTRPRGSDPSTRVTPRPAVPVRAPEARVLASAELRLGRALRPLKQLRPDGRAHEMDEPATVAAMAETGLPDVVLRPARTRWLDLALVVDDGVSMLLWQRLAAETRRLLERSGAFRDIRVYSLDSRSPGAPALGHRPFAPDPAPLPLTAVADPCGHTLLLVVSDGVGPAWRDGRMHRALERAAALGPTAVLHALPHRLWAGSGIRAEPWRVTTLRRGAANRTWRVADPVLPPELAPYTGVPVPVLAPDPDSVGAWARLVGSSGTSVVLPLLAPSTPARPYAATRTGGGDGLLRFRNASSPQAYRLAAHLAAVAPVSVPAMRLVQEALGPDVDTGHLAEVFLGGLMRGADGPEGDLLPQHRGFDFAEDARRILLDTVPPSDLLRTTRAVTLRMDELVDRTAGFPAWLPHPSGRDTVAGDALPFGWVDARLRRRLGMPAQSSTASVDAEPADAVSTGSERVRKNPVRTHPAGTDPVRTDAASPTATPPNAREANGLAAATPAHGGRAPQPGPAARTEATPGAPGAPSADKAPSSPVPPSFVDRPGTAWVSRHPAEEPRTAGPYRLVARRLGGWPRIGVFLGTAGNHASYVLLRVPESLDRDTAVDLLTTEAEALIRLGAAHAPRLLGVSTHSGTGWLATECLTNPVTGEPADTLLTRRARDGALSPERFLSVGRRFTAAMAKAHSEDLVHGTLLPGSVLIAGDDVRVTGWMTASVDGAHSPHRRMFVQPVEYEAPELTGSPEGPTRASDVYAVGSLLLAAVTGRWGTSFSSTTVPPVPGVPAEVSALLADCVAQNPSARPSAEELLWAFAPESRPALPALPAVPLGRDDAGRTVPLDVNGPEHGGAGPHGLVRGGADSERRALLSGIVQGLTESCAPDTLTVVCAGRDGALPGSRLAALPHVVWCDSVGGRPERLRELTGLLLEERRRRGTASRSAGLPRLLVVLDDFDRIADAEESFFALADEIRALSDCPGVHVLVAQHTGRSPLVDLLAPSYTVELTAPGARLHHGGGLPVSFSPVRADGGPAREWDHGERHAHGVTLLREGRAELALRMLGDALTAREEALGAEHEAALDSRHEHASALLALGRNAEALDEYRHVARVRARVLGSDHRGTLDARQQAAGALGLLGRHSEALTLYLEVLSKRERVQGPTHEDTMRCRHGVAATLRSLGRLTEAYKVARETYRARTGELGELHADTLVTLRELAHTAARMERWGEAAELYGTLAAGWTRTLGAGHADTVAAVRAGASARQRARAGRIPPEPPGSRS</sequence>
<keyword evidence="5" id="KW-1185">Reference proteome</keyword>
<dbReference type="Proteomes" id="UP000305921">
    <property type="component" value="Unassembled WGS sequence"/>
</dbReference>
<protein>
    <submittedName>
        <fullName evidence="4">Tetratricopeptide repeat protein</fullName>
    </submittedName>
</protein>
<feature type="region of interest" description="Disordered" evidence="2">
    <location>
        <begin position="41"/>
        <end position="135"/>
    </location>
</feature>
<feature type="compositionally biased region" description="Pro residues" evidence="2">
    <location>
        <begin position="97"/>
        <end position="106"/>
    </location>
</feature>
<dbReference type="SMART" id="SM00220">
    <property type="entry name" value="S_TKc"/>
    <property type="match status" value="1"/>
</dbReference>
<dbReference type="InterPro" id="IPR011009">
    <property type="entry name" value="Kinase-like_dom_sf"/>
</dbReference>
<dbReference type="GO" id="GO:0004672">
    <property type="term" value="F:protein kinase activity"/>
    <property type="evidence" value="ECO:0007669"/>
    <property type="project" value="InterPro"/>
</dbReference>
<dbReference type="OrthoDB" id="3483427at2"/>
<comment type="caution">
    <text evidence="4">The sequence shown here is derived from an EMBL/GenBank/DDBJ whole genome shotgun (WGS) entry which is preliminary data.</text>
</comment>
<dbReference type="InterPro" id="IPR011990">
    <property type="entry name" value="TPR-like_helical_dom_sf"/>
</dbReference>
<dbReference type="SUPFAM" id="SSF48452">
    <property type="entry name" value="TPR-like"/>
    <property type="match status" value="2"/>
</dbReference>
<comment type="similarity">
    <text evidence="1">Belongs to the protein kinase superfamily. TKL Ser/Thr protein kinase family. ROCO subfamily.</text>
</comment>
<dbReference type="PANTHER" id="PTHR46082">
    <property type="entry name" value="ATP/GTP-BINDING PROTEIN-RELATED"/>
    <property type="match status" value="1"/>
</dbReference>
<name>A0A5R9DYV2_9ACTN</name>
<dbReference type="NCBIfam" id="NF041121">
    <property type="entry name" value="SAV_2336_NTERM"/>
    <property type="match status" value="1"/>
</dbReference>
<dbReference type="GO" id="GO:0005524">
    <property type="term" value="F:ATP binding"/>
    <property type="evidence" value="ECO:0007669"/>
    <property type="project" value="InterPro"/>
</dbReference>
<dbReference type="RefSeq" id="WP_138052225.1">
    <property type="nucleotide sequence ID" value="NZ_VAWE01000001.1"/>
</dbReference>
<evidence type="ECO:0000256" key="2">
    <source>
        <dbReference type="SAM" id="MobiDB-lite"/>
    </source>
</evidence>
<proteinExistence type="inferred from homology"/>
<dbReference type="Pfam" id="PF07714">
    <property type="entry name" value="PK_Tyr_Ser-Thr"/>
    <property type="match status" value="1"/>
</dbReference>
<evidence type="ECO:0000313" key="4">
    <source>
        <dbReference type="EMBL" id="TLQ42818.1"/>
    </source>
</evidence>
<dbReference type="InterPro" id="IPR027417">
    <property type="entry name" value="P-loop_NTPase"/>
</dbReference>
<dbReference type="PROSITE" id="PS50011">
    <property type="entry name" value="PROTEIN_KINASE_DOM"/>
    <property type="match status" value="1"/>
</dbReference>
<feature type="domain" description="Protein kinase" evidence="3">
    <location>
        <begin position="677"/>
        <end position="930"/>
    </location>
</feature>